<dbReference type="Proteomes" id="UP001143328">
    <property type="component" value="Unassembled WGS sequence"/>
</dbReference>
<feature type="chain" id="PRO_5040757224" description="DUF4399 domain-containing protein" evidence="1">
    <location>
        <begin position="22"/>
        <end position="147"/>
    </location>
</feature>
<feature type="domain" description="DUF4399" evidence="2">
    <location>
        <begin position="55"/>
        <end position="147"/>
    </location>
</feature>
<dbReference type="Pfam" id="PF14347">
    <property type="entry name" value="DUF4399"/>
    <property type="match status" value="1"/>
</dbReference>
<keyword evidence="1" id="KW-0732">Signal</keyword>
<evidence type="ECO:0000313" key="4">
    <source>
        <dbReference type="Proteomes" id="UP001143328"/>
    </source>
</evidence>
<name>A0A9W6K448_9PSED</name>
<dbReference type="AlphaFoldDB" id="A0A9W6K448"/>
<dbReference type="RefSeq" id="WP_271193651.1">
    <property type="nucleotide sequence ID" value="NZ_BSFN01000001.1"/>
</dbReference>
<evidence type="ECO:0000313" key="3">
    <source>
        <dbReference type="EMBL" id="GLK87395.1"/>
    </source>
</evidence>
<accession>A0A9W6K448</accession>
<evidence type="ECO:0000259" key="2">
    <source>
        <dbReference type="Pfam" id="PF14347"/>
    </source>
</evidence>
<comment type="caution">
    <text evidence="3">The sequence shown here is derived from an EMBL/GenBank/DDBJ whole genome shotgun (WGS) entry which is preliminary data.</text>
</comment>
<reference evidence="3" key="1">
    <citation type="journal article" date="2014" name="Int. J. Syst. Evol. Microbiol.">
        <title>Complete genome sequence of Corynebacterium casei LMG S-19264T (=DSM 44701T), isolated from a smear-ripened cheese.</title>
        <authorList>
            <consortium name="US DOE Joint Genome Institute (JGI-PGF)"/>
            <person name="Walter F."/>
            <person name="Albersmeier A."/>
            <person name="Kalinowski J."/>
            <person name="Ruckert C."/>
        </authorList>
    </citation>
    <scope>NUCLEOTIDE SEQUENCE</scope>
    <source>
        <strain evidence="3">VKM B-2935</strain>
    </source>
</reference>
<reference evidence="3" key="2">
    <citation type="submission" date="2023-01" db="EMBL/GenBank/DDBJ databases">
        <authorList>
            <person name="Sun Q."/>
            <person name="Evtushenko L."/>
        </authorList>
    </citation>
    <scope>NUCLEOTIDE SEQUENCE</scope>
    <source>
        <strain evidence="3">VKM B-2935</strain>
    </source>
</reference>
<evidence type="ECO:0000256" key="1">
    <source>
        <dbReference type="SAM" id="SignalP"/>
    </source>
</evidence>
<dbReference type="InterPro" id="IPR025512">
    <property type="entry name" value="DUF4399"/>
</dbReference>
<feature type="signal peptide" evidence="1">
    <location>
        <begin position="1"/>
        <end position="21"/>
    </location>
</feature>
<sequence>MKTQFAVLIAMALGVGATAHAATPEPAVPIEVTQTAQLYFMEPMDGATVDRPFAIKFGVRTVTVTPGMSPPVTAAPDNQIHLLIDAPPVSANMPVLRSDQVRLLTSDQKEKFVLPSGPHRLQLVQTDKNGVLAPLPVVSPVINITVK</sequence>
<protein>
    <recommendedName>
        <fullName evidence="2">DUF4399 domain-containing protein</fullName>
    </recommendedName>
</protein>
<keyword evidence="4" id="KW-1185">Reference proteome</keyword>
<gene>
    <name evidence="3" type="ORF">GCM10017655_04570</name>
</gene>
<organism evidence="3 4">
    <name type="scientific">Pseudomonas turukhanskensis</name>
    <dbReference type="NCBI Taxonomy" id="1806536"/>
    <lineage>
        <taxon>Bacteria</taxon>
        <taxon>Pseudomonadati</taxon>
        <taxon>Pseudomonadota</taxon>
        <taxon>Gammaproteobacteria</taxon>
        <taxon>Pseudomonadales</taxon>
        <taxon>Pseudomonadaceae</taxon>
        <taxon>Pseudomonas</taxon>
    </lineage>
</organism>
<proteinExistence type="predicted"/>
<dbReference type="EMBL" id="BSFN01000001">
    <property type="protein sequence ID" value="GLK87395.1"/>
    <property type="molecule type" value="Genomic_DNA"/>
</dbReference>